<dbReference type="Pfam" id="PF13620">
    <property type="entry name" value="CarboxypepD_reg"/>
    <property type="match status" value="15"/>
</dbReference>
<evidence type="ECO:0000259" key="4">
    <source>
        <dbReference type="Pfam" id="PF01345"/>
    </source>
</evidence>
<dbReference type="GO" id="GO:0030246">
    <property type="term" value="F:carbohydrate binding"/>
    <property type="evidence" value="ECO:0007669"/>
    <property type="project" value="InterPro"/>
</dbReference>
<evidence type="ECO:0000313" key="5">
    <source>
        <dbReference type="EMBL" id="THF77100.1"/>
    </source>
</evidence>
<comment type="caution">
    <text evidence="5">The sequence shown here is derived from an EMBL/GenBank/DDBJ whole genome shotgun (WGS) entry which is preliminary data.</text>
</comment>
<dbReference type="EMBL" id="SSOB01000021">
    <property type="protein sequence ID" value="THF77100.1"/>
    <property type="molecule type" value="Genomic_DNA"/>
</dbReference>
<dbReference type="RefSeq" id="WP_136371048.1">
    <property type="nucleotide sequence ID" value="NZ_SSOB01000021.1"/>
</dbReference>
<dbReference type="InterPro" id="IPR008969">
    <property type="entry name" value="CarboxyPept-like_regulatory"/>
</dbReference>
<evidence type="ECO:0000256" key="1">
    <source>
        <dbReference type="ARBA" id="ARBA00007257"/>
    </source>
</evidence>
<dbReference type="PANTHER" id="PTHR36108:SF13">
    <property type="entry name" value="COLOSSIN-B-RELATED"/>
    <property type="match status" value="1"/>
</dbReference>
<comment type="similarity">
    <text evidence="1">Belongs to the serine-aspartate repeat-containing protein (SDr) family.</text>
</comment>
<evidence type="ECO:0000313" key="6">
    <source>
        <dbReference type="Proteomes" id="UP000310636"/>
    </source>
</evidence>
<keyword evidence="2" id="KW-0964">Secreted</keyword>
<reference evidence="5 6" key="1">
    <citation type="submission" date="2019-04" db="EMBL/GenBank/DDBJ databases">
        <title>Cohnella sp. nov. isolated from preserved vegetables.</title>
        <authorList>
            <person name="Lin S.-Y."/>
            <person name="Hung M.-H."/>
            <person name="Young C.-C."/>
        </authorList>
    </citation>
    <scope>NUCLEOTIDE SEQUENCE [LARGE SCALE GENOMIC DNA]</scope>
    <source>
        <strain evidence="5 6">CC-MHH1044</strain>
    </source>
</reference>
<proteinExistence type="inferred from homology"/>
<dbReference type="Proteomes" id="UP000310636">
    <property type="component" value="Unassembled WGS sequence"/>
</dbReference>
<dbReference type="Gene3D" id="2.60.40.1170">
    <property type="entry name" value="Mu homology domain, subdomain B"/>
    <property type="match status" value="1"/>
</dbReference>
<evidence type="ECO:0000256" key="3">
    <source>
        <dbReference type="ARBA" id="ARBA00022729"/>
    </source>
</evidence>
<organism evidence="5 6">
    <name type="scientific">Cohnella fermenti</name>
    <dbReference type="NCBI Taxonomy" id="2565925"/>
    <lineage>
        <taxon>Bacteria</taxon>
        <taxon>Bacillati</taxon>
        <taxon>Bacillota</taxon>
        <taxon>Bacilli</taxon>
        <taxon>Bacillales</taxon>
        <taxon>Paenibacillaceae</taxon>
        <taxon>Cohnella</taxon>
    </lineage>
</organism>
<dbReference type="Gene3D" id="2.60.40.1120">
    <property type="entry name" value="Carboxypeptidase-like, regulatory domain"/>
    <property type="match status" value="17"/>
</dbReference>
<keyword evidence="3" id="KW-0732">Signal</keyword>
<evidence type="ECO:0000256" key="2">
    <source>
        <dbReference type="ARBA" id="ARBA00022525"/>
    </source>
</evidence>
<dbReference type="Pfam" id="PF01345">
    <property type="entry name" value="DUF11"/>
    <property type="match status" value="1"/>
</dbReference>
<dbReference type="SUPFAM" id="SSF49464">
    <property type="entry name" value="Carboxypeptidase regulatory domain-like"/>
    <property type="match status" value="12"/>
</dbReference>
<dbReference type="SUPFAM" id="SSF49452">
    <property type="entry name" value="Starch-binding domain-like"/>
    <property type="match status" value="6"/>
</dbReference>
<keyword evidence="6" id="KW-1185">Reference proteome</keyword>
<feature type="domain" description="DUF11" evidence="4">
    <location>
        <begin position="235"/>
        <end position="324"/>
    </location>
</feature>
<accession>A0A4S4BQA0</accession>
<gene>
    <name evidence="5" type="ORF">E6C55_17195</name>
</gene>
<protein>
    <recommendedName>
        <fullName evidence="4">DUF11 domain-containing protein</fullName>
    </recommendedName>
</protein>
<dbReference type="PANTHER" id="PTHR36108">
    <property type="entry name" value="COLOSSIN-B-RELATED"/>
    <property type="match status" value="1"/>
</dbReference>
<sequence>MAFPSNLQFVPILTGGIPPTAAAGNVAPSSVDIVGNAEFPPAYYAYDGQNAYFRLRLQGDPRSNTSFQNFVWGLLIDYTDVPSAYEWMLAVTGGSSQINLIPNRVQGTDPLNDPPEGTDGRGYPNFFRPINNFDLARARVTDDGSTFGGSENYFFDFFLDTGTLFSQLVINASTPLRFLFFTSQTTQVFDKDSLPFSDIVTFNQANVRASLQARELLTDSPAAVLTGEAVVLKPRISVGNTGSSGASSVFVTMPFAADQISSITIESATGGNAIVDATTRTISWNIGNLASGAAVELAVSAAVIFTTSGERILNRYTVSGIDQFTGNTLPAVSGSQTLAVVAAASVSGTVQSMASGQPLPGVAVRLLPEGSTQTTGPQTTSGEAGEYGLAGLAAGGFTLEFELAGFVTKQIPISVQVGQSLIVNVLLDPVPTALAGTVTSAAGGEPVAGAQVRLDDPAGVLAAEMTSGPTGQFSFPSLPAGKLQLTIGAEGFELLQSILTLEPGSSRTLDVVLSPSLGGCFGTVSSSADQPIEGASVTILNEQVGTLFETTTDASGHYALSSLLPGIVFVIRATASGFASGMATVRVLPGQQSEIDFTLEPLPGSLSGEVREEGTGTPLPGIAVRIADLNGVTLDITETDAAGQFVFLSLPPGVYSLLVNSVGYANRALSVAIQSGADTFAGISLTRLSGAASGLVQDAEGRPIEGAILTVTLNGATIARDVTDSAGMFFLPSLYPESFIVTAEAAGFAAQTLGVTIEPLITASLVFTLVPLAGSVSGHVTDPSGQPLPSATVRVLLNLLASSTQLTQALTDEKGFYTIEGLPPGTYVLVVSLLHFQNAIGTAAILGGREAIESFRLSPSPGYIEGRVLDDQGLPIDNVSVSIEVTSSTGAVVSAVFAGIDGSYRSGELAPGFYGLFAFASGYRSDLATREVVADETTNANMVLVPLPGAVQGTVSDVRTGAPIVGATVKAVSQNGVALDVVISDNAGFYRLGGLRPGGYSIIAAAPTYEYSIIGAVVMADTVTQTDFPLSQLTGSIAGAVEPAIGSVLIQLLTLRNVLIDNTYTDAAGAFSFTTLRAESYVLTANATHYSSDPVGVRIAPGQTTEAIIRLRANPGMIAGRLADDQDQPISNGTVLVLDENETVRGTGHPDQFGRYSVGNLPAGTLSISVSAAGFSNAIGAVQLPPGGNLSGINFTLIANSGGISGLVTDETSGLPIAGAEVSVRLLGASGLTVAATTTSAFGDFLVLDLRPATYTVIFFAEGYAAGGIGAIVQSDVVTSASTALTRLTGSIAGTVTAPGGLPVSSNGISIKLFTVTSALVTSLFADTSGSFEITNLYPDAYVISVTVPGFITDNQTVYLTAGRTTVVSFALVPEKILITGNVVDAANQSPIAGALVSLLGRTGFGILTTYTDPNGDFGFRSTPVGRLTLSVSAVGFGSANAAINALPGESIGLRFVLDSLTGDVYGFVTSLDDGTALAGAEIRLFDRNQVLLTTVLTDNSGQYSFDQLSRGDYLVIASTPGFAASQGGFTIVPGQATKISFALQPLPARVFGLITDQSGGHPIRGAVVVLRPYNNFAAPLSLTSTDSSGFYSIRDLPAGNYVMNVAAAFFEAKQTSLYAGRGERVEANLALRAVPGFIEGTVTEDNTGSPVPDALVTVIDDNGVIIGQSVTDTAGHYLAGTGTEGSVRIVAVAEGLQFGEADSVLTLGQGARLDVGVAPQPVVVSGITRNAATGAPISGVVLSALTLQHVVIESIASDGEGRFSFKSLAPGTYIFSAVAQTYASTAQRATVTGSGALNLVFNLQVEFGTLTGTVRDAEGQPLEPALAEIFLTRMEERMAKISAARRRAPMPPMDDIFMRSMISNASGRYTVSNLPPGILRALFSFPGKRSALRDPVIIADQVTVLDVILEDEDEE</sequence>
<dbReference type="InterPro" id="IPR001434">
    <property type="entry name" value="OmcB-like_DUF11"/>
</dbReference>
<name>A0A4S4BQA0_9BACL</name>
<dbReference type="InterPro" id="IPR013784">
    <property type="entry name" value="Carb-bd-like_fold"/>
</dbReference>
<dbReference type="OrthoDB" id="176752at2"/>